<protein>
    <submittedName>
        <fullName evidence="1">Uncharacterized protein</fullName>
    </submittedName>
</protein>
<dbReference type="EMBL" id="HACA01013551">
    <property type="protein sequence ID" value="CDW30912.1"/>
    <property type="molecule type" value="Transcribed_RNA"/>
</dbReference>
<reference evidence="1" key="1">
    <citation type="submission" date="2014-05" db="EMBL/GenBank/DDBJ databases">
        <authorList>
            <person name="Chronopoulou M."/>
        </authorList>
    </citation>
    <scope>NUCLEOTIDE SEQUENCE</scope>
    <source>
        <tissue evidence="1">Whole organism</tissue>
    </source>
</reference>
<accession>A0A0K2TZ15</accession>
<organism evidence="1">
    <name type="scientific">Lepeophtheirus salmonis</name>
    <name type="common">Salmon louse</name>
    <name type="synonym">Caligus salmonis</name>
    <dbReference type="NCBI Taxonomy" id="72036"/>
    <lineage>
        <taxon>Eukaryota</taxon>
        <taxon>Metazoa</taxon>
        <taxon>Ecdysozoa</taxon>
        <taxon>Arthropoda</taxon>
        <taxon>Crustacea</taxon>
        <taxon>Multicrustacea</taxon>
        <taxon>Hexanauplia</taxon>
        <taxon>Copepoda</taxon>
        <taxon>Siphonostomatoida</taxon>
        <taxon>Caligidae</taxon>
        <taxon>Lepeophtheirus</taxon>
    </lineage>
</organism>
<proteinExistence type="predicted"/>
<name>A0A0K2TZ15_LEPSM</name>
<dbReference type="AlphaFoldDB" id="A0A0K2TZ15"/>
<sequence length="106" mass="12401">MAIPIEFTILNANALIDQKMTTYEPLHPYELRSILLVVAARYIALSLKIPSLGNDDSWTMAGRGIKYFPTPSFQHHNMKRNLKKKKITNHFNPFYVFDCLVIYFFF</sequence>
<evidence type="ECO:0000313" key="1">
    <source>
        <dbReference type="EMBL" id="CDW30912.1"/>
    </source>
</evidence>